<comment type="caution">
    <text evidence="2">The sequence shown here is derived from an EMBL/GenBank/DDBJ whole genome shotgun (WGS) entry which is preliminary data.</text>
</comment>
<feature type="region of interest" description="Disordered" evidence="1">
    <location>
        <begin position="249"/>
        <end position="273"/>
    </location>
</feature>
<dbReference type="EMBL" id="BAAAPW010000001">
    <property type="protein sequence ID" value="GAA2027682.1"/>
    <property type="molecule type" value="Genomic_DNA"/>
</dbReference>
<dbReference type="Proteomes" id="UP001501196">
    <property type="component" value="Unassembled WGS sequence"/>
</dbReference>
<gene>
    <name evidence="2" type="ORF">GCM10009819_08920</name>
</gene>
<name>A0ABP5FJ95_9MICO</name>
<evidence type="ECO:0000313" key="3">
    <source>
        <dbReference type="Proteomes" id="UP001501196"/>
    </source>
</evidence>
<reference evidence="3" key="1">
    <citation type="journal article" date="2019" name="Int. J. Syst. Evol. Microbiol.">
        <title>The Global Catalogue of Microorganisms (GCM) 10K type strain sequencing project: providing services to taxonomists for standard genome sequencing and annotation.</title>
        <authorList>
            <consortium name="The Broad Institute Genomics Platform"/>
            <consortium name="The Broad Institute Genome Sequencing Center for Infectious Disease"/>
            <person name="Wu L."/>
            <person name="Ma J."/>
        </authorList>
    </citation>
    <scope>NUCLEOTIDE SEQUENCE [LARGE SCALE GENOMIC DNA]</scope>
    <source>
        <strain evidence="3">JCM 15672</strain>
    </source>
</reference>
<feature type="compositionally biased region" description="Polar residues" evidence="1">
    <location>
        <begin position="264"/>
        <end position="273"/>
    </location>
</feature>
<dbReference type="RefSeq" id="WP_344369757.1">
    <property type="nucleotide sequence ID" value="NZ_BAAAPW010000001.1"/>
</dbReference>
<proteinExistence type="predicted"/>
<organism evidence="2 3">
    <name type="scientific">Agromyces tropicus</name>
    <dbReference type="NCBI Taxonomy" id="555371"/>
    <lineage>
        <taxon>Bacteria</taxon>
        <taxon>Bacillati</taxon>
        <taxon>Actinomycetota</taxon>
        <taxon>Actinomycetes</taxon>
        <taxon>Micrococcales</taxon>
        <taxon>Microbacteriaceae</taxon>
        <taxon>Agromyces</taxon>
    </lineage>
</organism>
<accession>A0ABP5FJ95</accession>
<sequence>MPDANEKLAELNRRIERPRLLEEASAIVGFDLGARPEVGVAANAVGIRSRAYSYSRRVDSLTVFARDAAYGIDGRAGAWTGAARPLEAACRRIARAAGVPPREIAAIDILTDLGQSARRDASEDLSEPTVLQRVAVARRVVDGVPVWSSFCSVALTREGELGEVELHWPQITAVALREAQHLGELSGRWKPDPPEGAVVEEVDAGIIHSPAIGFMMDIVPVIRVIYGPRDGEHGRKAVDYLDRHGSSVAMPRDIDGMPAKSYERSSPPTSTAS</sequence>
<evidence type="ECO:0000256" key="1">
    <source>
        <dbReference type="SAM" id="MobiDB-lite"/>
    </source>
</evidence>
<protein>
    <submittedName>
        <fullName evidence="2">Uncharacterized protein</fullName>
    </submittedName>
</protein>
<keyword evidence="3" id="KW-1185">Reference proteome</keyword>
<evidence type="ECO:0000313" key="2">
    <source>
        <dbReference type="EMBL" id="GAA2027682.1"/>
    </source>
</evidence>